<gene>
    <name evidence="3" type="ORF">EGW08_006901</name>
</gene>
<keyword evidence="4" id="KW-1185">Reference proteome</keyword>
<name>A0A3S1HSQ5_ELYCH</name>
<reference evidence="3 4" key="1">
    <citation type="submission" date="2019-01" db="EMBL/GenBank/DDBJ databases">
        <title>A draft genome assembly of the solar-powered sea slug Elysia chlorotica.</title>
        <authorList>
            <person name="Cai H."/>
            <person name="Li Q."/>
            <person name="Fang X."/>
            <person name="Li J."/>
            <person name="Curtis N.E."/>
            <person name="Altenburger A."/>
            <person name="Shibata T."/>
            <person name="Feng M."/>
            <person name="Maeda T."/>
            <person name="Schwartz J.A."/>
            <person name="Shigenobu S."/>
            <person name="Lundholm N."/>
            <person name="Nishiyama T."/>
            <person name="Yang H."/>
            <person name="Hasebe M."/>
            <person name="Li S."/>
            <person name="Pierce S.K."/>
            <person name="Wang J."/>
        </authorList>
    </citation>
    <scope>NUCLEOTIDE SEQUENCE [LARGE SCALE GENOMIC DNA]</scope>
    <source>
        <strain evidence="3">EC2010</strain>
        <tissue evidence="3">Whole organism of an adult</tissue>
    </source>
</reference>
<feature type="transmembrane region" description="Helical" evidence="1">
    <location>
        <begin position="192"/>
        <end position="212"/>
    </location>
</feature>
<evidence type="ECO:0000313" key="4">
    <source>
        <dbReference type="Proteomes" id="UP000271974"/>
    </source>
</evidence>
<dbReference type="GO" id="GO:0005415">
    <property type="term" value="F:nucleoside:sodium symporter activity"/>
    <property type="evidence" value="ECO:0007669"/>
    <property type="project" value="TreeGrafter"/>
</dbReference>
<keyword evidence="1" id="KW-1133">Transmembrane helix</keyword>
<feature type="domain" description="Concentrative nucleoside transporter N-terminal" evidence="2">
    <location>
        <begin position="222"/>
        <end position="294"/>
    </location>
</feature>
<feature type="transmembrane region" description="Helical" evidence="1">
    <location>
        <begin position="246"/>
        <end position="263"/>
    </location>
</feature>
<feature type="transmembrane region" description="Helical" evidence="1">
    <location>
        <begin position="145"/>
        <end position="164"/>
    </location>
</feature>
<dbReference type="OrthoDB" id="6075923at2759"/>
<sequence length="358" mass="40162">MDLTFCSRTLDSKVYGKLPTKETARFNRVSKPSSEMDYEMTKVSVHNDIDKSVQLNAITTNPTGKGSQTFSLELPENNKNNVQDSEEGKRNCWVRTVEAIEAWAAEFWASYRQTLHTGKKILMAILYVAFVSYSWYYRFGDQGSIILLVITALLALRTFASALNRPGVTHRLSKLLTKTWKKLSPNLIYMRYFLYPLVVLGISLYVCLEILATNPENMQSLVGIFGFISITFVLSTKASQVNWHPVFWGFAMQFILAILTLRTEMGQSVFQWMGDAVHTFTSFSDYGGEFVFGPDFQAWGILFKAGSTIVFFNSFIFVLVHLGVVDACVSYGGRALAFCLGTGPVESVVAVTNIFLGQ</sequence>
<evidence type="ECO:0000313" key="3">
    <source>
        <dbReference type="EMBL" id="RUS85358.1"/>
    </source>
</evidence>
<evidence type="ECO:0000256" key="1">
    <source>
        <dbReference type="SAM" id="Phobius"/>
    </source>
</evidence>
<evidence type="ECO:0000259" key="2">
    <source>
        <dbReference type="Pfam" id="PF01773"/>
    </source>
</evidence>
<feature type="transmembrane region" description="Helical" evidence="1">
    <location>
        <begin position="301"/>
        <end position="324"/>
    </location>
</feature>
<feature type="transmembrane region" description="Helical" evidence="1">
    <location>
        <begin position="336"/>
        <end position="356"/>
    </location>
</feature>
<accession>A0A3S1HSQ5</accession>
<dbReference type="EMBL" id="RQTK01000173">
    <property type="protein sequence ID" value="RUS85358.1"/>
    <property type="molecule type" value="Genomic_DNA"/>
</dbReference>
<dbReference type="AlphaFoldDB" id="A0A3S1HSQ5"/>
<dbReference type="Proteomes" id="UP000271974">
    <property type="component" value="Unassembled WGS sequence"/>
</dbReference>
<dbReference type="InterPro" id="IPR002668">
    <property type="entry name" value="CNT_N_dom"/>
</dbReference>
<dbReference type="STRING" id="188477.A0A3S1HSQ5"/>
<dbReference type="Pfam" id="PF01773">
    <property type="entry name" value="Nucleos_tra2_N"/>
    <property type="match status" value="1"/>
</dbReference>
<dbReference type="PANTHER" id="PTHR10590:SF4">
    <property type="entry name" value="SOLUTE CARRIER FAMILY 28 MEMBER 3"/>
    <property type="match status" value="1"/>
</dbReference>
<feature type="transmembrane region" description="Helical" evidence="1">
    <location>
        <begin position="121"/>
        <end position="139"/>
    </location>
</feature>
<protein>
    <recommendedName>
        <fullName evidence="2">Concentrative nucleoside transporter N-terminal domain-containing protein</fullName>
    </recommendedName>
</protein>
<feature type="non-terminal residue" evidence="3">
    <location>
        <position position="358"/>
    </location>
</feature>
<dbReference type="GO" id="GO:0005886">
    <property type="term" value="C:plasma membrane"/>
    <property type="evidence" value="ECO:0007669"/>
    <property type="project" value="TreeGrafter"/>
</dbReference>
<organism evidence="3 4">
    <name type="scientific">Elysia chlorotica</name>
    <name type="common">Eastern emerald elysia</name>
    <name type="synonym">Sea slug</name>
    <dbReference type="NCBI Taxonomy" id="188477"/>
    <lineage>
        <taxon>Eukaryota</taxon>
        <taxon>Metazoa</taxon>
        <taxon>Spiralia</taxon>
        <taxon>Lophotrochozoa</taxon>
        <taxon>Mollusca</taxon>
        <taxon>Gastropoda</taxon>
        <taxon>Heterobranchia</taxon>
        <taxon>Euthyneura</taxon>
        <taxon>Panpulmonata</taxon>
        <taxon>Sacoglossa</taxon>
        <taxon>Placobranchoidea</taxon>
        <taxon>Plakobranchidae</taxon>
        <taxon>Elysia</taxon>
    </lineage>
</organism>
<comment type="caution">
    <text evidence="3">The sequence shown here is derived from an EMBL/GenBank/DDBJ whole genome shotgun (WGS) entry which is preliminary data.</text>
</comment>
<feature type="transmembrane region" description="Helical" evidence="1">
    <location>
        <begin position="218"/>
        <end position="234"/>
    </location>
</feature>
<dbReference type="InterPro" id="IPR008276">
    <property type="entry name" value="C_nuclsd_transpt"/>
</dbReference>
<keyword evidence="1" id="KW-0472">Membrane</keyword>
<keyword evidence="1" id="KW-0812">Transmembrane</keyword>
<dbReference type="PANTHER" id="PTHR10590">
    <property type="entry name" value="SODIUM/NUCLEOSIDE COTRANSPORTER"/>
    <property type="match status" value="1"/>
</dbReference>
<proteinExistence type="predicted"/>